<dbReference type="AlphaFoldDB" id="A0A2W7C7K7"/>
<comment type="caution">
    <text evidence="2">The sequence shown here is derived from an EMBL/GenBank/DDBJ whole genome shotgun (WGS) entry which is preliminary data.</text>
</comment>
<proteinExistence type="predicted"/>
<organism evidence="2 3">
    <name type="scientific">Mesorhizobium kowhaii</name>
    <dbReference type="NCBI Taxonomy" id="1300272"/>
    <lineage>
        <taxon>Bacteria</taxon>
        <taxon>Pseudomonadati</taxon>
        <taxon>Pseudomonadota</taxon>
        <taxon>Alphaproteobacteria</taxon>
        <taxon>Hyphomicrobiales</taxon>
        <taxon>Phyllobacteriaceae</taxon>
        <taxon>Mesorhizobium</taxon>
    </lineage>
</organism>
<dbReference type="OrthoDB" id="8020021at2"/>
<evidence type="ECO:0000313" key="3">
    <source>
        <dbReference type="Proteomes" id="UP000248616"/>
    </source>
</evidence>
<sequence>MIRFQQNARPRTDTPAHQFAIGQTVRMKSRTGLVQKTAELFQIKSRLPVKDGSPQYRIRSEQETHERVTTEDNLEPADNPVVANNPVVSDNSVVSDNPVV</sequence>
<evidence type="ECO:0000313" key="2">
    <source>
        <dbReference type="EMBL" id="PZV39150.1"/>
    </source>
</evidence>
<dbReference type="RefSeq" id="WP_111542903.1">
    <property type="nucleotide sequence ID" value="NZ_JBHLYT010000007.1"/>
</dbReference>
<keyword evidence="3" id="KW-1185">Reference proteome</keyword>
<feature type="compositionally biased region" description="Low complexity" evidence="1">
    <location>
        <begin position="76"/>
        <end position="100"/>
    </location>
</feature>
<feature type="region of interest" description="Disordered" evidence="1">
    <location>
        <begin position="52"/>
        <end position="100"/>
    </location>
</feature>
<protein>
    <submittedName>
        <fullName evidence="2">Uncharacterized protein</fullName>
    </submittedName>
</protein>
<accession>A0A2W7C7K7</accession>
<dbReference type="Proteomes" id="UP000248616">
    <property type="component" value="Unassembled WGS sequence"/>
</dbReference>
<dbReference type="EMBL" id="MZXV01000013">
    <property type="protein sequence ID" value="PZV39150.1"/>
    <property type="molecule type" value="Genomic_DNA"/>
</dbReference>
<name>A0A2W7C7K7_9HYPH</name>
<feature type="compositionally biased region" description="Basic and acidic residues" evidence="1">
    <location>
        <begin position="58"/>
        <end position="70"/>
    </location>
</feature>
<reference evidence="3" key="1">
    <citation type="submission" date="2017-03" db="EMBL/GenBank/DDBJ databases">
        <authorList>
            <person name="Safronova V.I."/>
            <person name="Sazanova A.L."/>
            <person name="Chirak E.R."/>
        </authorList>
    </citation>
    <scope>NUCLEOTIDE SEQUENCE [LARGE SCALE GENOMIC DNA]</scope>
    <source>
        <strain evidence="3">Ach-343</strain>
    </source>
</reference>
<evidence type="ECO:0000256" key="1">
    <source>
        <dbReference type="SAM" id="MobiDB-lite"/>
    </source>
</evidence>
<gene>
    <name evidence="2" type="ORF">B5V02_03825</name>
</gene>